<gene>
    <name evidence="1" type="ORF">C3B55_00779</name>
</gene>
<evidence type="ECO:0000313" key="2">
    <source>
        <dbReference type="Proteomes" id="UP000288953"/>
    </source>
</evidence>
<protein>
    <submittedName>
        <fullName evidence="1">Uncharacterized protein</fullName>
    </submittedName>
</protein>
<name>A0ABX5R8X9_9PSED</name>
<dbReference type="EMBL" id="CP026512">
    <property type="protein sequence ID" value="QAX82097.1"/>
    <property type="molecule type" value="Genomic_DNA"/>
</dbReference>
<proteinExistence type="predicted"/>
<organism evidence="1 2">
    <name type="scientific">Candidatus Pseudomonas adelgestsugas</name>
    <dbReference type="NCBI Taxonomy" id="1302376"/>
    <lineage>
        <taxon>Bacteria</taxon>
        <taxon>Pseudomonadati</taxon>
        <taxon>Pseudomonadota</taxon>
        <taxon>Gammaproteobacteria</taxon>
        <taxon>Pseudomonadales</taxon>
        <taxon>Pseudomonadaceae</taxon>
        <taxon>Pseudomonas</taxon>
    </lineage>
</organism>
<sequence length="59" mass="6677">MLGYGQSIEKTSTATDFVCQYHGAFSGIVKDIRGFAYFEHHGLMPISNTVNYQQFTVIR</sequence>
<accession>A0ABX5R8X9</accession>
<keyword evidence="2" id="KW-1185">Reference proteome</keyword>
<reference evidence="1 2" key="1">
    <citation type="journal article" date="2018" name="Genome Biol. Evol.">
        <title>Partnering With a Pest: Genomes of Hemlock Woolly Adelgid Symbionts Reveal Atypical Nutritional Provisioning Patterns in Dual-Obligate Bacteria.</title>
        <authorList>
            <person name="Weglarz K.M."/>
            <person name="Havill N.P."/>
            <person name="Burke G.R."/>
            <person name="von Dohlen C.D."/>
        </authorList>
    </citation>
    <scope>NUCLEOTIDE SEQUENCE [LARGE SCALE GENOMIC DNA]</scope>
    <source>
        <strain evidence="1 2">HWA_ENA</strain>
    </source>
</reference>
<dbReference type="Proteomes" id="UP000288953">
    <property type="component" value="Chromosome"/>
</dbReference>
<evidence type="ECO:0000313" key="1">
    <source>
        <dbReference type="EMBL" id="QAX82097.1"/>
    </source>
</evidence>